<dbReference type="NCBIfam" id="TIGR00152">
    <property type="entry name" value="dephospho-CoA kinase"/>
    <property type="match status" value="1"/>
</dbReference>
<dbReference type="PROSITE" id="PS51219">
    <property type="entry name" value="DPCK"/>
    <property type="match status" value="1"/>
</dbReference>
<dbReference type="GO" id="GO:0005524">
    <property type="term" value="F:ATP binding"/>
    <property type="evidence" value="ECO:0007669"/>
    <property type="project" value="UniProtKB-UniRule"/>
</dbReference>
<evidence type="ECO:0000256" key="3">
    <source>
        <dbReference type="ARBA" id="ARBA00022840"/>
    </source>
</evidence>
<evidence type="ECO:0000256" key="5">
    <source>
        <dbReference type="HAMAP-Rule" id="MF_00376"/>
    </source>
</evidence>
<comment type="caution">
    <text evidence="7">The sequence shown here is derived from an EMBL/GenBank/DDBJ whole genome shotgun (WGS) entry which is preliminary data.</text>
</comment>
<dbReference type="InterPro" id="IPR027417">
    <property type="entry name" value="P-loop_NTPase"/>
</dbReference>
<reference evidence="7" key="1">
    <citation type="submission" date="2021-07" db="EMBL/GenBank/DDBJ databases">
        <title>Genomic diversity and antimicrobial resistance of Prevotella spp. isolated from chronic lung disease airways.</title>
        <authorList>
            <person name="Webb K.A."/>
            <person name="Olagoke O.S."/>
            <person name="Baird T."/>
            <person name="Neill J."/>
            <person name="Pham A."/>
            <person name="Wells T.J."/>
            <person name="Ramsay K.A."/>
            <person name="Bell S.C."/>
            <person name="Sarovich D.S."/>
            <person name="Price E.P."/>
        </authorList>
    </citation>
    <scope>NUCLEOTIDE SEQUENCE</scope>
    <source>
        <strain evidence="7">SCHI0047.S.3</strain>
    </source>
</reference>
<keyword evidence="5" id="KW-0963">Cytoplasm</keyword>
<sequence length="194" mass="22245">MNVMSQKIAITGGIGSGKTFICHLLTARGIKIYDCDKAAKRLMRENDDLKCKLTNLIGDDVYQNGMMVKSVLASFLLKSNENKQAVNNIIHPFVAEDFLSSGFDWLESAILFESGFNHRVHFDHIVCVSAPIQIREKRIMARDNISQMQALQWINCQMPQSDIERQSDFVLLNDEREDLNLQIEKMLEVFQYKV</sequence>
<comment type="similarity">
    <text evidence="1 5">Belongs to the CoaE family.</text>
</comment>
<evidence type="ECO:0000313" key="8">
    <source>
        <dbReference type="Proteomes" id="UP001196873"/>
    </source>
</evidence>
<evidence type="ECO:0000313" key="7">
    <source>
        <dbReference type="EMBL" id="MBW4865912.1"/>
    </source>
</evidence>
<accession>A0AAW4NPI6</accession>
<dbReference type="PANTHER" id="PTHR10695">
    <property type="entry name" value="DEPHOSPHO-COA KINASE-RELATED"/>
    <property type="match status" value="1"/>
</dbReference>
<protein>
    <recommendedName>
        <fullName evidence="5 6">Dephospho-CoA kinase</fullName>
        <ecNumber evidence="5 6">2.7.1.24</ecNumber>
    </recommendedName>
    <alternativeName>
        <fullName evidence="5">Dephosphocoenzyme A kinase</fullName>
    </alternativeName>
</protein>
<feature type="binding site" evidence="5">
    <location>
        <begin position="15"/>
        <end position="20"/>
    </location>
    <ligand>
        <name>ATP</name>
        <dbReference type="ChEBI" id="CHEBI:30616"/>
    </ligand>
</feature>
<comment type="subcellular location">
    <subcellularLocation>
        <location evidence="5">Cytoplasm</location>
    </subcellularLocation>
</comment>
<keyword evidence="5 7" id="KW-0808">Transferase</keyword>
<dbReference type="Pfam" id="PF01121">
    <property type="entry name" value="CoaE"/>
    <property type="match status" value="1"/>
</dbReference>
<dbReference type="EC" id="2.7.1.24" evidence="5 6"/>
<dbReference type="Gene3D" id="3.40.50.300">
    <property type="entry name" value="P-loop containing nucleotide triphosphate hydrolases"/>
    <property type="match status" value="1"/>
</dbReference>
<organism evidence="7 8">
    <name type="scientific">Segatella salivae</name>
    <dbReference type="NCBI Taxonomy" id="228604"/>
    <lineage>
        <taxon>Bacteria</taxon>
        <taxon>Pseudomonadati</taxon>
        <taxon>Bacteroidota</taxon>
        <taxon>Bacteroidia</taxon>
        <taxon>Bacteroidales</taxon>
        <taxon>Prevotellaceae</taxon>
        <taxon>Segatella</taxon>
    </lineage>
</organism>
<keyword evidence="4 5" id="KW-0173">Coenzyme A biosynthesis</keyword>
<dbReference type="EMBL" id="JAHXRF010000010">
    <property type="protein sequence ID" value="MBW4865912.1"/>
    <property type="molecule type" value="Genomic_DNA"/>
</dbReference>
<comment type="pathway">
    <text evidence="5">Cofactor biosynthesis; coenzyme A biosynthesis; CoA from (R)-pantothenate: step 5/5.</text>
</comment>
<dbReference type="GO" id="GO:0015937">
    <property type="term" value="P:coenzyme A biosynthetic process"/>
    <property type="evidence" value="ECO:0007669"/>
    <property type="project" value="UniProtKB-UniRule"/>
</dbReference>
<gene>
    <name evidence="5 7" type="primary">coaE</name>
    <name evidence="7" type="ORF">KZY68_07820</name>
</gene>
<evidence type="ECO:0000256" key="6">
    <source>
        <dbReference type="NCBIfam" id="TIGR00152"/>
    </source>
</evidence>
<evidence type="ECO:0000256" key="2">
    <source>
        <dbReference type="ARBA" id="ARBA00022741"/>
    </source>
</evidence>
<dbReference type="SUPFAM" id="SSF52540">
    <property type="entry name" value="P-loop containing nucleoside triphosphate hydrolases"/>
    <property type="match status" value="1"/>
</dbReference>
<dbReference type="HAMAP" id="MF_00376">
    <property type="entry name" value="Dephospho_CoA_kinase"/>
    <property type="match status" value="1"/>
</dbReference>
<name>A0AAW4NPI6_9BACT</name>
<evidence type="ECO:0000256" key="4">
    <source>
        <dbReference type="ARBA" id="ARBA00022993"/>
    </source>
</evidence>
<dbReference type="PANTHER" id="PTHR10695:SF46">
    <property type="entry name" value="BIFUNCTIONAL COENZYME A SYNTHASE-RELATED"/>
    <property type="match status" value="1"/>
</dbReference>
<keyword evidence="3 5" id="KW-0067">ATP-binding</keyword>
<evidence type="ECO:0000256" key="1">
    <source>
        <dbReference type="ARBA" id="ARBA00009018"/>
    </source>
</evidence>
<proteinExistence type="inferred from homology"/>
<dbReference type="Proteomes" id="UP001196873">
    <property type="component" value="Unassembled WGS sequence"/>
</dbReference>
<dbReference type="GO" id="GO:0004140">
    <property type="term" value="F:dephospho-CoA kinase activity"/>
    <property type="evidence" value="ECO:0007669"/>
    <property type="project" value="UniProtKB-UniRule"/>
</dbReference>
<dbReference type="GO" id="GO:0005737">
    <property type="term" value="C:cytoplasm"/>
    <property type="evidence" value="ECO:0007669"/>
    <property type="project" value="UniProtKB-SubCell"/>
</dbReference>
<keyword evidence="2 5" id="KW-0547">Nucleotide-binding</keyword>
<dbReference type="InterPro" id="IPR001977">
    <property type="entry name" value="Depp_CoAkinase"/>
</dbReference>
<dbReference type="RefSeq" id="WP_007133440.1">
    <property type="nucleotide sequence ID" value="NZ_CABKPN010000001.1"/>
</dbReference>
<keyword evidence="5 7" id="KW-0418">Kinase</keyword>
<dbReference type="AlphaFoldDB" id="A0AAW4NPI6"/>
<comment type="function">
    <text evidence="5">Catalyzes the phosphorylation of the 3'-hydroxyl group of dephosphocoenzyme A to form coenzyme A.</text>
</comment>
<dbReference type="CDD" id="cd02022">
    <property type="entry name" value="DPCK"/>
    <property type="match status" value="1"/>
</dbReference>
<comment type="catalytic activity">
    <reaction evidence="5">
        <text>3'-dephospho-CoA + ATP = ADP + CoA + H(+)</text>
        <dbReference type="Rhea" id="RHEA:18245"/>
        <dbReference type="ChEBI" id="CHEBI:15378"/>
        <dbReference type="ChEBI" id="CHEBI:30616"/>
        <dbReference type="ChEBI" id="CHEBI:57287"/>
        <dbReference type="ChEBI" id="CHEBI:57328"/>
        <dbReference type="ChEBI" id="CHEBI:456216"/>
        <dbReference type="EC" id="2.7.1.24"/>
    </reaction>
</comment>